<dbReference type="GO" id="GO:0016791">
    <property type="term" value="F:phosphatase activity"/>
    <property type="evidence" value="ECO:0007669"/>
    <property type="project" value="TreeGrafter"/>
</dbReference>
<dbReference type="SFLD" id="SFLDG01144">
    <property type="entry name" value="C2.B.4:_PGP_Like"/>
    <property type="match status" value="1"/>
</dbReference>
<dbReference type="Gene3D" id="3.30.1240.10">
    <property type="match status" value="1"/>
</dbReference>
<dbReference type="PROSITE" id="PS01229">
    <property type="entry name" value="COF_2"/>
    <property type="match status" value="1"/>
</dbReference>
<dbReference type="EMBL" id="BJUX01000016">
    <property type="protein sequence ID" value="GEK89513.1"/>
    <property type="molecule type" value="Genomic_DNA"/>
</dbReference>
<dbReference type="STRING" id="426703.SAMN04488100_11516"/>
<accession>A0A1H7U182</accession>
<keyword evidence="4" id="KW-1185">Reference proteome</keyword>
<dbReference type="Proteomes" id="UP000321425">
    <property type="component" value="Unassembled WGS sequence"/>
</dbReference>
<dbReference type="SFLD" id="SFLDS00003">
    <property type="entry name" value="Haloacid_Dehalogenase"/>
    <property type="match status" value="1"/>
</dbReference>
<dbReference type="Pfam" id="PF08282">
    <property type="entry name" value="Hydrolase_3"/>
    <property type="match status" value="1"/>
</dbReference>
<gene>
    <name evidence="1" type="ORF">APU01nite_15520</name>
    <name evidence="2" type="ORF">SAMN04488100_11516</name>
</gene>
<dbReference type="PROSITE" id="PS01228">
    <property type="entry name" value="COF_1"/>
    <property type="match status" value="1"/>
</dbReference>
<dbReference type="GO" id="GO:0000287">
    <property type="term" value="F:magnesium ion binding"/>
    <property type="evidence" value="ECO:0007669"/>
    <property type="project" value="TreeGrafter"/>
</dbReference>
<dbReference type="InterPro" id="IPR023214">
    <property type="entry name" value="HAD_sf"/>
</dbReference>
<sequence length="274" mass="30660">MTKIVFLDIDGTLVTKYNTIPQSTKRAIQKLKENNVMPVISTGRAPLLIEEVRRELGIDSYIAMNGQLVVHEGEVVYHNPIEQETVDQLIDRAVDKNDGIILCGAKDIFSNSIVSLAKRSSVLTLLKGLVKLVPGSIQLSFFSRLIKKPPKPEDYEGKPIYQVIIETSQEEEEQYREAFDMLNFARSNHYTVDVISKGISKATGIEHYLNHVGVDLKDTYAIGDSPNDLEMLGYVETSIAMGNSWDNVKEIADYVTDDVDKDGIEKALKHFGLI</sequence>
<name>A0A1H7U182_9LACT</name>
<evidence type="ECO:0000313" key="4">
    <source>
        <dbReference type="Proteomes" id="UP000321425"/>
    </source>
</evidence>
<dbReference type="RefSeq" id="WP_091488194.1">
    <property type="nucleotide sequence ID" value="NZ_BJUX01000016.1"/>
</dbReference>
<organism evidence="2 3">
    <name type="scientific">Alkalibacterium putridalgicola</name>
    <dbReference type="NCBI Taxonomy" id="426703"/>
    <lineage>
        <taxon>Bacteria</taxon>
        <taxon>Bacillati</taxon>
        <taxon>Bacillota</taxon>
        <taxon>Bacilli</taxon>
        <taxon>Lactobacillales</taxon>
        <taxon>Carnobacteriaceae</taxon>
        <taxon>Alkalibacterium</taxon>
    </lineage>
</organism>
<dbReference type="InterPro" id="IPR036412">
    <property type="entry name" value="HAD-like_sf"/>
</dbReference>
<dbReference type="SFLD" id="SFLDG01140">
    <property type="entry name" value="C2.B:_Phosphomannomutase_and_P"/>
    <property type="match status" value="1"/>
</dbReference>
<dbReference type="PANTHER" id="PTHR10000">
    <property type="entry name" value="PHOSPHOSERINE PHOSPHATASE"/>
    <property type="match status" value="1"/>
</dbReference>
<dbReference type="GO" id="GO:0005829">
    <property type="term" value="C:cytosol"/>
    <property type="evidence" value="ECO:0007669"/>
    <property type="project" value="TreeGrafter"/>
</dbReference>
<dbReference type="OrthoDB" id="9810101at2"/>
<dbReference type="InterPro" id="IPR000150">
    <property type="entry name" value="Cof"/>
</dbReference>
<dbReference type="NCBIfam" id="TIGR00099">
    <property type="entry name" value="Cof-subfamily"/>
    <property type="match status" value="1"/>
</dbReference>
<evidence type="ECO:0000313" key="3">
    <source>
        <dbReference type="Proteomes" id="UP000198548"/>
    </source>
</evidence>
<proteinExistence type="predicted"/>
<dbReference type="SUPFAM" id="SSF56784">
    <property type="entry name" value="HAD-like"/>
    <property type="match status" value="1"/>
</dbReference>
<protein>
    <submittedName>
        <fullName evidence="1">Phosphatase</fullName>
    </submittedName>
</protein>
<dbReference type="AlphaFoldDB" id="A0A1H7U182"/>
<dbReference type="Gene3D" id="3.40.50.1000">
    <property type="entry name" value="HAD superfamily/HAD-like"/>
    <property type="match status" value="1"/>
</dbReference>
<dbReference type="Proteomes" id="UP000198548">
    <property type="component" value="Unassembled WGS sequence"/>
</dbReference>
<dbReference type="PANTHER" id="PTHR10000:SF25">
    <property type="entry name" value="PHOSPHATASE YKRA-RELATED"/>
    <property type="match status" value="1"/>
</dbReference>
<dbReference type="EMBL" id="FOBL01000015">
    <property type="protein sequence ID" value="SEL90574.1"/>
    <property type="molecule type" value="Genomic_DNA"/>
</dbReference>
<evidence type="ECO:0000313" key="2">
    <source>
        <dbReference type="EMBL" id="SEL90574.1"/>
    </source>
</evidence>
<reference evidence="2 3" key="1">
    <citation type="submission" date="2016-10" db="EMBL/GenBank/DDBJ databases">
        <authorList>
            <person name="de Groot N.N."/>
        </authorList>
    </citation>
    <scope>NUCLEOTIDE SEQUENCE [LARGE SCALE GENOMIC DNA]</scope>
    <source>
        <strain evidence="2 3">DSM 19182</strain>
    </source>
</reference>
<reference evidence="1 4" key="2">
    <citation type="submission" date="2019-07" db="EMBL/GenBank/DDBJ databases">
        <title>Whole genome shotgun sequence of Alkalibacterium putridalgicola NBRC 103243.</title>
        <authorList>
            <person name="Hosoyama A."/>
            <person name="Uohara A."/>
            <person name="Ohji S."/>
            <person name="Ichikawa N."/>
        </authorList>
    </citation>
    <scope>NUCLEOTIDE SEQUENCE [LARGE SCALE GENOMIC DNA]</scope>
    <source>
        <strain evidence="1 4">NBRC 103243</strain>
    </source>
</reference>
<evidence type="ECO:0000313" key="1">
    <source>
        <dbReference type="EMBL" id="GEK89513.1"/>
    </source>
</evidence>